<accession>A0A542SNX8</accession>
<name>A0A542SNX8_9MICO</name>
<dbReference type="AlphaFoldDB" id="A0A542SNX8"/>
<feature type="compositionally biased region" description="Basic and acidic residues" evidence="1">
    <location>
        <begin position="53"/>
        <end position="63"/>
    </location>
</feature>
<dbReference type="Proteomes" id="UP000316181">
    <property type="component" value="Unassembled WGS sequence"/>
</dbReference>
<dbReference type="OrthoDB" id="3255913at2"/>
<organism evidence="2 3">
    <name type="scientific">Rarobacter incanus</name>
    <dbReference type="NCBI Taxonomy" id="153494"/>
    <lineage>
        <taxon>Bacteria</taxon>
        <taxon>Bacillati</taxon>
        <taxon>Actinomycetota</taxon>
        <taxon>Actinomycetes</taxon>
        <taxon>Micrococcales</taxon>
        <taxon>Rarobacteraceae</taxon>
        <taxon>Rarobacter</taxon>
    </lineage>
</organism>
<dbReference type="EMBL" id="VFNV01000001">
    <property type="protein sequence ID" value="TQK76313.1"/>
    <property type="molecule type" value="Genomic_DNA"/>
</dbReference>
<keyword evidence="3" id="KW-1185">Reference proteome</keyword>
<evidence type="ECO:0000256" key="1">
    <source>
        <dbReference type="SAM" id="MobiDB-lite"/>
    </source>
</evidence>
<feature type="region of interest" description="Disordered" evidence="1">
    <location>
        <begin position="1"/>
        <end position="63"/>
    </location>
</feature>
<protein>
    <submittedName>
        <fullName evidence="2">Uncharacterized protein</fullName>
    </submittedName>
</protein>
<evidence type="ECO:0000313" key="2">
    <source>
        <dbReference type="EMBL" id="TQK76313.1"/>
    </source>
</evidence>
<sequence>MAGRVPGRARRRVERAGGEDGPVAGASADERGADEMSGGLPEHGLTAQILREVPPHWEPTAHD</sequence>
<proteinExistence type="predicted"/>
<reference evidence="2 3" key="1">
    <citation type="submission" date="2019-06" db="EMBL/GenBank/DDBJ databases">
        <title>Sequencing the genomes of 1000 actinobacteria strains.</title>
        <authorList>
            <person name="Klenk H.-P."/>
        </authorList>
    </citation>
    <scope>NUCLEOTIDE SEQUENCE [LARGE SCALE GENOMIC DNA]</scope>
    <source>
        <strain evidence="2 3">DSM 10596</strain>
    </source>
</reference>
<evidence type="ECO:0000313" key="3">
    <source>
        <dbReference type="Proteomes" id="UP000316181"/>
    </source>
</evidence>
<dbReference type="RefSeq" id="WP_142111609.1">
    <property type="nucleotide sequence ID" value="NZ_BAAATB010000002.1"/>
</dbReference>
<comment type="caution">
    <text evidence="2">The sequence shown here is derived from an EMBL/GenBank/DDBJ whole genome shotgun (WGS) entry which is preliminary data.</text>
</comment>
<gene>
    <name evidence="2" type="ORF">FB389_0979</name>
</gene>